<accession>C7DI80</accession>
<name>C7DI80_MICA2</name>
<dbReference type="EMBL" id="GG697241">
    <property type="protein sequence ID" value="EET89654.1"/>
    <property type="molecule type" value="Genomic_DNA"/>
</dbReference>
<organism evidence="2 3">
    <name type="scientific">Candidatus Micrarchaeum acidiphilum ARMAN-2</name>
    <dbReference type="NCBI Taxonomy" id="425595"/>
    <lineage>
        <taxon>Archaea</taxon>
        <taxon>Candidatus Micrarchaeota</taxon>
        <taxon>Candidatus Micrarchaeia</taxon>
        <taxon>Candidatus Micrarchaeales</taxon>
        <taxon>Candidatus Micrarchaeaceae</taxon>
        <taxon>Candidatus Micrarchaeum</taxon>
    </lineage>
</organism>
<feature type="region of interest" description="Disordered" evidence="1">
    <location>
        <begin position="1"/>
        <end position="22"/>
    </location>
</feature>
<proteinExistence type="predicted"/>
<sequence>MEKYLANATTKPANMQRKSESTPETATYYQAWRVSLNGYPPSAAFSKPGHWIQYHLTRDMLNGIISDWDNVASWGLSRTTGKAIRPGNYHPAAKSRKNPAAPLTAYLRIAKDDSGPKNILYHGVGRDAAGASALSRGGVNTVSVYDPFHPDEKVRTLCAGPFDEIHSHYTLNVVDKPTGKLILTELHTLLRDGGTAIVSVRDDI</sequence>
<dbReference type="Proteomes" id="UP000332487">
    <property type="component" value="Unassembled WGS sequence"/>
</dbReference>
<evidence type="ECO:0000256" key="1">
    <source>
        <dbReference type="SAM" id="MobiDB-lite"/>
    </source>
</evidence>
<reference evidence="2 3" key="2">
    <citation type="journal article" date="2010" name="Proc. Natl. Acad. Sci. U.S.A.">
        <title>Enigmatic, ultrasmall, uncultivated Archaea.</title>
        <authorList>
            <person name="Baker B.J."/>
            <person name="Comolli L.R."/>
            <person name="Dick G.J."/>
            <person name="Hauser L.J."/>
            <person name="Hyatt D."/>
            <person name="Dill B.D."/>
            <person name="Land M.L."/>
            <person name="Verberkmoes N.C."/>
            <person name="Hettich R.L."/>
            <person name="Banfield J.F."/>
        </authorList>
    </citation>
    <scope>NUCLEOTIDE SEQUENCE [LARGE SCALE GENOMIC DNA]</scope>
    <source>
        <strain evidence="2">ARMAN-2</strain>
    </source>
</reference>
<dbReference type="InterPro" id="IPR029063">
    <property type="entry name" value="SAM-dependent_MTases_sf"/>
</dbReference>
<evidence type="ECO:0000313" key="2">
    <source>
        <dbReference type="EMBL" id="EET89654.1"/>
    </source>
</evidence>
<reference evidence="2 3" key="1">
    <citation type="journal article" date="2009" name="Genome Biol.">
        <title>Community-wide analysis of microbial genome sequence signatures.</title>
        <authorList>
            <person name="Dick G.J."/>
            <person name="Andersson A.F."/>
            <person name="Baker B.J."/>
            <person name="Simmons S.L."/>
            <person name="Thomas B.C."/>
            <person name="Yelton A.P."/>
            <person name="Banfield J.F."/>
        </authorList>
    </citation>
    <scope>NUCLEOTIDE SEQUENCE [LARGE SCALE GENOMIC DNA]</scope>
    <source>
        <strain evidence="2">ARMAN-2</strain>
    </source>
</reference>
<dbReference type="SUPFAM" id="SSF53335">
    <property type="entry name" value="S-adenosyl-L-methionine-dependent methyltransferases"/>
    <property type="match status" value="1"/>
</dbReference>
<dbReference type="AlphaFoldDB" id="C7DI80"/>
<keyword evidence="3" id="KW-1185">Reference proteome</keyword>
<evidence type="ECO:0000313" key="3">
    <source>
        <dbReference type="Proteomes" id="UP000332487"/>
    </source>
</evidence>
<protein>
    <submittedName>
        <fullName evidence="2">Uncharacterized protein</fullName>
    </submittedName>
</protein>
<gene>
    <name evidence="2" type="ORF">UNLARM2_0772</name>
</gene>